<dbReference type="InterPro" id="IPR036291">
    <property type="entry name" value="NAD(P)-bd_dom_sf"/>
</dbReference>
<dbReference type="RefSeq" id="WP_263253145.1">
    <property type="nucleotide sequence ID" value="NZ_BAABLT010000039.1"/>
</dbReference>
<dbReference type="GO" id="GO:0016491">
    <property type="term" value="F:oxidoreductase activity"/>
    <property type="evidence" value="ECO:0007669"/>
    <property type="project" value="UniProtKB-KW"/>
</dbReference>
<dbReference type="InterPro" id="IPR002347">
    <property type="entry name" value="SDR_fam"/>
</dbReference>
<dbReference type="Proteomes" id="UP001597018">
    <property type="component" value="Unassembled WGS sequence"/>
</dbReference>
<proteinExistence type="inferred from homology"/>
<protein>
    <submittedName>
        <fullName evidence="3">SDR family oxidoreductase</fullName>
        <ecNumber evidence="3">1.-.-.-</ecNumber>
    </submittedName>
</protein>
<evidence type="ECO:0000313" key="3">
    <source>
        <dbReference type="EMBL" id="MFD0923653.1"/>
    </source>
</evidence>
<dbReference type="EMBL" id="JBHTIW010000039">
    <property type="protein sequence ID" value="MFD0923653.1"/>
    <property type="molecule type" value="Genomic_DNA"/>
</dbReference>
<reference evidence="4" key="1">
    <citation type="journal article" date="2019" name="Int. J. Syst. Evol. Microbiol.">
        <title>The Global Catalogue of Microorganisms (GCM) 10K type strain sequencing project: providing services to taxonomists for standard genome sequencing and annotation.</title>
        <authorList>
            <consortium name="The Broad Institute Genomics Platform"/>
            <consortium name="The Broad Institute Genome Sequencing Center for Infectious Disease"/>
            <person name="Wu L."/>
            <person name="Ma J."/>
        </authorList>
    </citation>
    <scope>NUCLEOTIDE SEQUENCE [LARGE SCALE GENOMIC DNA]</scope>
    <source>
        <strain evidence="4">CCUG 56401</strain>
    </source>
</reference>
<dbReference type="EC" id="1.-.-.-" evidence="3"/>
<organism evidence="3 4">
    <name type="scientific">Saccharopolyspora rosea</name>
    <dbReference type="NCBI Taxonomy" id="524884"/>
    <lineage>
        <taxon>Bacteria</taxon>
        <taxon>Bacillati</taxon>
        <taxon>Actinomycetota</taxon>
        <taxon>Actinomycetes</taxon>
        <taxon>Pseudonocardiales</taxon>
        <taxon>Pseudonocardiaceae</taxon>
        <taxon>Saccharopolyspora</taxon>
    </lineage>
</organism>
<name>A0ABW3G0N5_9PSEU</name>
<comment type="similarity">
    <text evidence="1">Belongs to the short-chain dehydrogenases/reductases (SDR) family.</text>
</comment>
<gene>
    <name evidence="3" type="ORF">ACFQ16_28245</name>
</gene>
<comment type="caution">
    <text evidence="3">The sequence shown here is derived from an EMBL/GenBank/DDBJ whole genome shotgun (WGS) entry which is preliminary data.</text>
</comment>
<accession>A0ABW3G0N5</accession>
<keyword evidence="4" id="KW-1185">Reference proteome</keyword>
<sequence>MTNAVIAGASRGLGLALAEALIPDHDRCWLLSRQEPEPVRQHENAHWIRCDLATAGNDWESLFADIGDAPIRTFVYNAGVWERDRFDRVRRDFLGEIVNVNLTSLLESAHALHHNIVRGGGNIVLIGSTCGLENEGSSGVGYTAAKFGVRGAAHSLREHFRPANVRVTCLSPGSMATDVPLGEPETAVERHGGARMPVDDIVALVRCVLSLSPATCVKELTVPATKDTDV</sequence>
<evidence type="ECO:0000256" key="2">
    <source>
        <dbReference type="ARBA" id="ARBA00023002"/>
    </source>
</evidence>
<evidence type="ECO:0000313" key="4">
    <source>
        <dbReference type="Proteomes" id="UP001597018"/>
    </source>
</evidence>
<keyword evidence="2 3" id="KW-0560">Oxidoreductase</keyword>
<dbReference type="Pfam" id="PF00106">
    <property type="entry name" value="adh_short"/>
    <property type="match status" value="1"/>
</dbReference>
<dbReference type="PANTHER" id="PTHR42760:SF133">
    <property type="entry name" value="3-OXOACYL-[ACYL-CARRIER-PROTEIN] REDUCTASE"/>
    <property type="match status" value="1"/>
</dbReference>
<evidence type="ECO:0000256" key="1">
    <source>
        <dbReference type="ARBA" id="ARBA00006484"/>
    </source>
</evidence>
<dbReference type="PANTHER" id="PTHR42760">
    <property type="entry name" value="SHORT-CHAIN DEHYDROGENASES/REDUCTASES FAMILY MEMBER"/>
    <property type="match status" value="1"/>
</dbReference>
<dbReference type="PRINTS" id="PR00081">
    <property type="entry name" value="GDHRDH"/>
</dbReference>
<dbReference type="Gene3D" id="3.40.50.720">
    <property type="entry name" value="NAD(P)-binding Rossmann-like Domain"/>
    <property type="match status" value="1"/>
</dbReference>
<dbReference type="SUPFAM" id="SSF51735">
    <property type="entry name" value="NAD(P)-binding Rossmann-fold domains"/>
    <property type="match status" value="1"/>
</dbReference>
<dbReference type="CDD" id="cd05233">
    <property type="entry name" value="SDR_c"/>
    <property type="match status" value="1"/>
</dbReference>